<dbReference type="Gramene" id="OGLUM12G08840.1">
    <property type="protein sequence ID" value="OGLUM12G08840.1"/>
    <property type="gene ID" value="OGLUM12G08840"/>
</dbReference>
<evidence type="ECO:0000313" key="2">
    <source>
        <dbReference type="Proteomes" id="UP000026961"/>
    </source>
</evidence>
<reference evidence="1" key="1">
    <citation type="submission" date="2015-04" db="UniProtKB">
        <authorList>
            <consortium name="EnsemblPlants"/>
        </authorList>
    </citation>
    <scope>IDENTIFICATION</scope>
</reference>
<name>A0A0E0BQZ3_9ORYZ</name>
<evidence type="ECO:0000313" key="1">
    <source>
        <dbReference type="EnsemblPlants" id="OGLUM12G08840.1"/>
    </source>
</evidence>
<dbReference type="AlphaFoldDB" id="A0A0E0BQZ3"/>
<protein>
    <submittedName>
        <fullName evidence="1">Uncharacterized protein</fullName>
    </submittedName>
</protein>
<reference evidence="1" key="2">
    <citation type="submission" date="2018-05" db="EMBL/GenBank/DDBJ databases">
        <title>OgluRS3 (Oryza glumaepatula Reference Sequence Version 3).</title>
        <authorList>
            <person name="Zhang J."/>
            <person name="Kudrna D."/>
            <person name="Lee S."/>
            <person name="Talag J."/>
            <person name="Welchert J."/>
            <person name="Wing R.A."/>
        </authorList>
    </citation>
    <scope>NUCLEOTIDE SEQUENCE [LARGE SCALE GENOMIC DNA]</scope>
</reference>
<accession>A0A0E0BQZ3</accession>
<keyword evidence="2" id="KW-1185">Reference proteome</keyword>
<organism evidence="1">
    <name type="scientific">Oryza glumipatula</name>
    <dbReference type="NCBI Taxonomy" id="40148"/>
    <lineage>
        <taxon>Eukaryota</taxon>
        <taxon>Viridiplantae</taxon>
        <taxon>Streptophyta</taxon>
        <taxon>Embryophyta</taxon>
        <taxon>Tracheophyta</taxon>
        <taxon>Spermatophyta</taxon>
        <taxon>Magnoliopsida</taxon>
        <taxon>Liliopsida</taxon>
        <taxon>Poales</taxon>
        <taxon>Poaceae</taxon>
        <taxon>BOP clade</taxon>
        <taxon>Oryzoideae</taxon>
        <taxon>Oryzeae</taxon>
        <taxon>Oryzinae</taxon>
        <taxon>Oryza</taxon>
    </lineage>
</organism>
<dbReference type="Proteomes" id="UP000026961">
    <property type="component" value="Chromosome 12"/>
</dbReference>
<dbReference type="EnsemblPlants" id="OGLUM12G08840.1">
    <property type="protein sequence ID" value="OGLUM12G08840.1"/>
    <property type="gene ID" value="OGLUM12G08840"/>
</dbReference>
<sequence length="100" mass="10600">MQPAVAVAQAAASAAVDADTCRSRAPDERIGLVGFIVGEERRLTDSCCLTFLEQACSAGRLYMEGLVVVGGKEGLVVEVGGNYSMDYDYDWVLNSTSTNS</sequence>
<proteinExistence type="predicted"/>
<dbReference type="HOGENOM" id="CLU_2310460_0_0_1"/>